<sequence length="128" mass="14085">MLKVIRSDQNNSNNPSQSHKSFAVIMAVTFCLWFLFAPITNILARGLITSDPSLQFLSIRLVAQLTTIAGAINAPVLYFCSSEYREIMKNEFPWVKFLLCSNNHNSPVVVVAAGQQILGSPNIQANAS</sequence>
<organism evidence="2 3">
    <name type="scientific">Heterodera schachtii</name>
    <name type="common">Sugarbeet cyst nematode worm</name>
    <name type="synonym">Tylenchus schachtii</name>
    <dbReference type="NCBI Taxonomy" id="97005"/>
    <lineage>
        <taxon>Eukaryota</taxon>
        <taxon>Metazoa</taxon>
        <taxon>Ecdysozoa</taxon>
        <taxon>Nematoda</taxon>
        <taxon>Chromadorea</taxon>
        <taxon>Rhabditida</taxon>
        <taxon>Tylenchina</taxon>
        <taxon>Tylenchomorpha</taxon>
        <taxon>Tylenchoidea</taxon>
        <taxon>Heteroderidae</taxon>
        <taxon>Heteroderinae</taxon>
        <taxon>Heterodera</taxon>
    </lineage>
</organism>
<evidence type="ECO:0000256" key="1">
    <source>
        <dbReference type="SAM" id="Phobius"/>
    </source>
</evidence>
<gene>
    <name evidence="2" type="ORF">niasHS_007093</name>
</gene>
<keyword evidence="1" id="KW-1133">Transmembrane helix</keyword>
<keyword evidence="1" id="KW-0812">Transmembrane</keyword>
<name>A0ABD2JFJ6_HETSC</name>
<evidence type="ECO:0000313" key="2">
    <source>
        <dbReference type="EMBL" id="KAL3089371.1"/>
    </source>
</evidence>
<protein>
    <submittedName>
        <fullName evidence="2">Uncharacterized protein</fullName>
    </submittedName>
</protein>
<accession>A0ABD2JFJ6</accession>
<comment type="caution">
    <text evidence="2">The sequence shown here is derived from an EMBL/GenBank/DDBJ whole genome shotgun (WGS) entry which is preliminary data.</text>
</comment>
<feature type="transmembrane region" description="Helical" evidence="1">
    <location>
        <begin position="56"/>
        <end position="80"/>
    </location>
</feature>
<dbReference type="AlphaFoldDB" id="A0ABD2JFJ6"/>
<reference evidence="2 3" key="1">
    <citation type="submission" date="2024-10" db="EMBL/GenBank/DDBJ databases">
        <authorList>
            <person name="Kim D."/>
        </authorList>
    </citation>
    <scope>NUCLEOTIDE SEQUENCE [LARGE SCALE GENOMIC DNA]</scope>
    <source>
        <strain evidence="2">Taebaek</strain>
    </source>
</reference>
<keyword evidence="1" id="KW-0472">Membrane</keyword>
<keyword evidence="3" id="KW-1185">Reference proteome</keyword>
<proteinExistence type="predicted"/>
<feature type="transmembrane region" description="Helical" evidence="1">
    <location>
        <begin position="21"/>
        <end position="44"/>
    </location>
</feature>
<dbReference type="Proteomes" id="UP001620645">
    <property type="component" value="Unassembled WGS sequence"/>
</dbReference>
<dbReference type="EMBL" id="JBICCN010000145">
    <property type="protein sequence ID" value="KAL3089371.1"/>
    <property type="molecule type" value="Genomic_DNA"/>
</dbReference>
<evidence type="ECO:0000313" key="3">
    <source>
        <dbReference type="Proteomes" id="UP001620645"/>
    </source>
</evidence>